<reference evidence="1" key="1">
    <citation type="submission" date="2021-05" db="EMBL/GenBank/DDBJ databases">
        <authorList>
            <person name="Alioto T."/>
            <person name="Alioto T."/>
            <person name="Gomez Garrido J."/>
        </authorList>
    </citation>
    <scope>NUCLEOTIDE SEQUENCE</scope>
</reference>
<proteinExistence type="predicted"/>
<evidence type="ECO:0000313" key="1">
    <source>
        <dbReference type="EMBL" id="CAG6482783.1"/>
    </source>
</evidence>
<sequence>MQAVMNKFRTNSSSIRFLKSKNNYTMLSFSSSTKTTRIINPSSNGHGHVVEVYIFVRFLQQISHFLRVVPVTCFADNFDLQVKPKREGLLDGTTQKLSNLGTVSIGWNLI</sequence>
<name>A0A8D8BVT7_CULPI</name>
<accession>A0A8D8BVT7</accession>
<dbReference type="AlphaFoldDB" id="A0A8D8BVT7"/>
<dbReference type="EMBL" id="HBUE01094454">
    <property type="protein sequence ID" value="CAG6482783.1"/>
    <property type="molecule type" value="Transcribed_RNA"/>
</dbReference>
<protein>
    <submittedName>
        <fullName evidence="1">(northern house mosquito) hypothetical protein</fullName>
    </submittedName>
</protein>
<organism evidence="1">
    <name type="scientific">Culex pipiens</name>
    <name type="common">House mosquito</name>
    <dbReference type="NCBI Taxonomy" id="7175"/>
    <lineage>
        <taxon>Eukaryota</taxon>
        <taxon>Metazoa</taxon>
        <taxon>Ecdysozoa</taxon>
        <taxon>Arthropoda</taxon>
        <taxon>Hexapoda</taxon>
        <taxon>Insecta</taxon>
        <taxon>Pterygota</taxon>
        <taxon>Neoptera</taxon>
        <taxon>Endopterygota</taxon>
        <taxon>Diptera</taxon>
        <taxon>Nematocera</taxon>
        <taxon>Culicoidea</taxon>
        <taxon>Culicidae</taxon>
        <taxon>Culicinae</taxon>
        <taxon>Culicini</taxon>
        <taxon>Culex</taxon>
        <taxon>Culex</taxon>
    </lineage>
</organism>